<comment type="caution">
    <text evidence="8">The sequence shown here is derived from an EMBL/GenBank/DDBJ whole genome shotgun (WGS) entry which is preliminary data.</text>
</comment>
<evidence type="ECO:0000256" key="5">
    <source>
        <dbReference type="ARBA" id="ARBA00023012"/>
    </source>
</evidence>
<name>W4QEN5_9BACI</name>
<evidence type="ECO:0000256" key="6">
    <source>
        <dbReference type="SAM" id="Phobius"/>
    </source>
</evidence>
<dbReference type="InterPro" id="IPR010559">
    <property type="entry name" value="Sig_transdc_His_kin_internal"/>
</dbReference>
<keyword evidence="9" id="KW-1185">Reference proteome</keyword>
<dbReference type="InterPro" id="IPR036890">
    <property type="entry name" value="HATPase_C_sf"/>
</dbReference>
<dbReference type="EMBL" id="BAUU01000007">
    <property type="protein sequence ID" value="GAE29814.1"/>
    <property type="molecule type" value="Genomic_DNA"/>
</dbReference>
<keyword evidence="6" id="KW-0812">Transmembrane</keyword>
<dbReference type="AlphaFoldDB" id="W4QEN5"/>
<dbReference type="Gene3D" id="6.10.340.10">
    <property type="match status" value="1"/>
</dbReference>
<evidence type="ECO:0000313" key="9">
    <source>
        <dbReference type="Proteomes" id="UP000018895"/>
    </source>
</evidence>
<dbReference type="OrthoDB" id="9776552at2"/>
<feature type="domain" description="Histidine kinase" evidence="7">
    <location>
        <begin position="478"/>
        <end position="574"/>
    </location>
</feature>
<dbReference type="GO" id="GO:0005524">
    <property type="term" value="F:ATP binding"/>
    <property type="evidence" value="ECO:0007669"/>
    <property type="project" value="UniProtKB-KW"/>
</dbReference>
<dbReference type="GO" id="GO:0000155">
    <property type="term" value="F:phosphorelay sensor kinase activity"/>
    <property type="evidence" value="ECO:0007669"/>
    <property type="project" value="InterPro"/>
</dbReference>
<keyword evidence="6" id="KW-0472">Membrane</keyword>
<sequence>MNARAFLKRIHFKKMRTRLLTAFIVLSIAPISVLGIISYGLSKNALLNNHIQSNEQHLSTASSTADLLFQNIINLERRILSNDGLRRELIESGLTDNQTITLGTQTYLRLRNILSDILIDQQYMDSVCIMDIHFRTICYGRSPGETFYGQNPLELNWYQEAVDARGYELFLNHDVLSNRQDVFSSVKFLLDPEDFSLEPLGFLIVNVKKTLFEGAINNQEYGGFLVIDSTSEEIQTVYDPNDHLSDIEFDGDLTKTFNDLRNDGYIMTSYQNRTTGWTFAQIIEESDLLRESNQIGLITIAIASSLSLTVFLISLLYSSRFIQPIQQIRHRINEWTKQSSSEIVEKESNDDFEIIGKSFDRITTENEQLNEQLIHSQLKERESELRALQSQIKPHFLYNTLDSIYWMAVLENHDKIAKISVALSESFRLVLNNGRDLIPLKQELDHIKHYMTIQNLRFDDRFTYIDDVDDELRELEILKLTLQPLVENAIYHGLEPKQGPGLITVKGRKLPTHIELIIEDNGVGIANLAETEKGYGLINVRERLQLFYGKNASLTITSEVNQGTKITINIPNEKESHK</sequence>
<proteinExistence type="predicted"/>
<dbReference type="Pfam" id="PF06580">
    <property type="entry name" value="His_kinase"/>
    <property type="match status" value="1"/>
</dbReference>
<evidence type="ECO:0000256" key="4">
    <source>
        <dbReference type="ARBA" id="ARBA00022840"/>
    </source>
</evidence>
<dbReference type="Pfam" id="PF02518">
    <property type="entry name" value="HATPase_c"/>
    <property type="match status" value="1"/>
</dbReference>
<reference evidence="8" key="1">
    <citation type="journal article" date="2014" name="Genome Announc.">
        <title>Draft Genome Sequences of Three Alkaliphilic Bacillus Strains, Bacillus wakoensis JCM 9140T, Bacillus akibai JCM 9157T, and Bacillus hemicellulosilyticus JCM 9152T.</title>
        <authorList>
            <person name="Yuki M."/>
            <person name="Oshima K."/>
            <person name="Suda W."/>
            <person name="Oshida Y."/>
            <person name="Kitamura K."/>
            <person name="Iida T."/>
            <person name="Hattori M."/>
            <person name="Ohkuma M."/>
        </authorList>
    </citation>
    <scope>NUCLEOTIDE SEQUENCE [LARGE SCALE GENOMIC DNA]</scope>
    <source>
        <strain evidence="8">JCM 9152</strain>
    </source>
</reference>
<dbReference type="PANTHER" id="PTHR34220:SF7">
    <property type="entry name" value="SENSOR HISTIDINE KINASE YPDA"/>
    <property type="match status" value="1"/>
</dbReference>
<dbReference type="PANTHER" id="PTHR34220">
    <property type="entry name" value="SENSOR HISTIDINE KINASE YPDA"/>
    <property type="match status" value="1"/>
</dbReference>
<keyword evidence="2" id="KW-0547">Nucleotide-binding</keyword>
<keyword evidence="1" id="KW-0808">Transferase</keyword>
<dbReference type="Gene3D" id="3.30.565.10">
    <property type="entry name" value="Histidine kinase-like ATPase, C-terminal domain"/>
    <property type="match status" value="1"/>
</dbReference>
<dbReference type="InterPro" id="IPR003594">
    <property type="entry name" value="HATPase_dom"/>
</dbReference>
<evidence type="ECO:0000313" key="8">
    <source>
        <dbReference type="EMBL" id="GAE29814.1"/>
    </source>
</evidence>
<evidence type="ECO:0000259" key="7">
    <source>
        <dbReference type="PROSITE" id="PS50109"/>
    </source>
</evidence>
<dbReference type="InterPro" id="IPR005467">
    <property type="entry name" value="His_kinase_dom"/>
</dbReference>
<dbReference type="RefSeq" id="WP_035341801.1">
    <property type="nucleotide sequence ID" value="NZ_BAUU01000007.1"/>
</dbReference>
<gene>
    <name evidence="8" type="ORF">JCM9152_1199</name>
</gene>
<dbReference type="SUPFAM" id="SSF55874">
    <property type="entry name" value="ATPase domain of HSP90 chaperone/DNA topoisomerase II/histidine kinase"/>
    <property type="match status" value="1"/>
</dbReference>
<evidence type="ECO:0000256" key="3">
    <source>
        <dbReference type="ARBA" id="ARBA00022777"/>
    </source>
</evidence>
<protein>
    <submittedName>
        <fullName evidence="8">Histidine kinase internal region</fullName>
    </submittedName>
</protein>
<evidence type="ECO:0000256" key="1">
    <source>
        <dbReference type="ARBA" id="ARBA00022679"/>
    </source>
</evidence>
<dbReference type="GO" id="GO:0016020">
    <property type="term" value="C:membrane"/>
    <property type="evidence" value="ECO:0007669"/>
    <property type="project" value="InterPro"/>
</dbReference>
<dbReference type="Proteomes" id="UP000018895">
    <property type="component" value="Unassembled WGS sequence"/>
</dbReference>
<accession>W4QEN5</accession>
<keyword evidence="3 8" id="KW-0418">Kinase</keyword>
<keyword evidence="5" id="KW-0902">Two-component regulatory system</keyword>
<dbReference type="STRING" id="1236971.JCM9152_1199"/>
<feature type="transmembrane region" description="Helical" evidence="6">
    <location>
        <begin position="295"/>
        <end position="317"/>
    </location>
</feature>
<evidence type="ECO:0000256" key="2">
    <source>
        <dbReference type="ARBA" id="ARBA00022741"/>
    </source>
</evidence>
<dbReference type="InterPro" id="IPR050640">
    <property type="entry name" value="Bact_2-comp_sensor_kinase"/>
</dbReference>
<keyword evidence="6" id="KW-1133">Transmembrane helix</keyword>
<dbReference type="SMART" id="SM00387">
    <property type="entry name" value="HATPase_c"/>
    <property type="match status" value="1"/>
</dbReference>
<keyword evidence="4" id="KW-0067">ATP-binding</keyword>
<organism evidence="8 9">
    <name type="scientific">Halalkalibacter hemicellulosilyticusJCM 9152</name>
    <dbReference type="NCBI Taxonomy" id="1236971"/>
    <lineage>
        <taxon>Bacteria</taxon>
        <taxon>Bacillati</taxon>
        <taxon>Bacillota</taxon>
        <taxon>Bacilli</taxon>
        <taxon>Bacillales</taxon>
        <taxon>Bacillaceae</taxon>
        <taxon>Halalkalibacter</taxon>
    </lineage>
</organism>
<dbReference type="PROSITE" id="PS50109">
    <property type="entry name" value="HIS_KIN"/>
    <property type="match status" value="1"/>
</dbReference>